<gene>
    <name evidence="1" type="ORF">CPT_Paso_014</name>
</gene>
<proteinExistence type="predicted"/>
<accession>A0A7L8G5W0</accession>
<evidence type="ECO:0000313" key="2">
    <source>
        <dbReference type="Proteomes" id="UP000516513"/>
    </source>
</evidence>
<organism evidence="1 2">
    <name type="scientific">Rhizobium phage Paso</name>
    <dbReference type="NCBI Taxonomy" id="2767574"/>
    <lineage>
        <taxon>Viruses</taxon>
        <taxon>Duplodnaviria</taxon>
        <taxon>Heunggongvirae</taxon>
        <taxon>Uroviricota</taxon>
        <taxon>Caudoviricetes</taxon>
        <taxon>Autographivirales</taxon>
        <taxon>Dunnvirinae</taxon>
        <taxon>Pasovirus</taxon>
        <taxon>Pasovirus paso</taxon>
    </lineage>
</organism>
<evidence type="ECO:0000313" key="1">
    <source>
        <dbReference type="EMBL" id="QOE32131.1"/>
    </source>
</evidence>
<keyword evidence="2" id="KW-1185">Reference proteome</keyword>
<dbReference type="EMBL" id="MT708546">
    <property type="protein sequence ID" value="QOE32131.1"/>
    <property type="molecule type" value="Genomic_DNA"/>
</dbReference>
<name>A0A7L8G5W0_9CAUD</name>
<sequence length="68" mass="7899">MKSDCQKWREWAEAQAHADRLKSSLPEPDTTSVEWLDTCAWVATRLRNIWWNGIKYSTGTIPKEGYNA</sequence>
<reference evidence="1 2" key="1">
    <citation type="submission" date="2020-07" db="EMBL/GenBank/DDBJ databases">
        <title>Complete genome sequence of Rhizobium japonicum phage Paso.</title>
        <authorList>
            <person name="McBee D.B."/>
            <person name="Ravindran A."/>
            <person name="Newkirk H."/>
            <person name="Gonzalez C."/>
            <person name="Young R."/>
            <person name="Liu M."/>
        </authorList>
    </citation>
    <scope>NUCLEOTIDE SEQUENCE [LARGE SCALE GENOMIC DNA]</scope>
</reference>
<dbReference type="Proteomes" id="UP000516513">
    <property type="component" value="Segment"/>
</dbReference>
<protein>
    <submittedName>
        <fullName evidence="1">Uncharacterized protein</fullName>
    </submittedName>
</protein>